<feature type="transmembrane region" description="Helical" evidence="7">
    <location>
        <begin position="373"/>
        <end position="393"/>
    </location>
</feature>
<keyword evidence="6 7" id="KW-0472">Membrane</keyword>
<feature type="transmembrane region" description="Helical" evidence="7">
    <location>
        <begin position="283"/>
        <end position="302"/>
    </location>
</feature>
<feature type="transmembrane region" description="Helical" evidence="7">
    <location>
        <begin position="163"/>
        <end position="187"/>
    </location>
</feature>
<dbReference type="AlphaFoldDB" id="A0A3D9JUJ9"/>
<keyword evidence="3" id="KW-1003">Cell membrane</keyword>
<keyword evidence="2" id="KW-0813">Transport</keyword>
<dbReference type="EMBL" id="QRDZ01000009">
    <property type="protein sequence ID" value="RED77595.1"/>
    <property type="molecule type" value="Genomic_DNA"/>
</dbReference>
<feature type="transmembrane region" description="Helical" evidence="7">
    <location>
        <begin position="308"/>
        <end position="332"/>
    </location>
</feature>
<feature type="transmembrane region" description="Helical" evidence="7">
    <location>
        <begin position="74"/>
        <end position="96"/>
    </location>
</feature>
<comment type="subcellular location">
    <subcellularLocation>
        <location evidence="1">Cell membrane</location>
        <topology evidence="1">Multi-pass membrane protein</topology>
    </subcellularLocation>
</comment>
<dbReference type="InterPro" id="IPR005829">
    <property type="entry name" value="Sugar_transporter_CS"/>
</dbReference>
<comment type="caution">
    <text evidence="9">The sequence shown here is derived from an EMBL/GenBank/DDBJ whole genome shotgun (WGS) entry which is preliminary data.</text>
</comment>
<dbReference type="InterPro" id="IPR050189">
    <property type="entry name" value="MFS_Efflux_Transporters"/>
</dbReference>
<evidence type="ECO:0000313" key="9">
    <source>
        <dbReference type="EMBL" id="RED77595.1"/>
    </source>
</evidence>
<feature type="transmembrane region" description="Helical" evidence="7">
    <location>
        <begin position="216"/>
        <end position="238"/>
    </location>
</feature>
<dbReference type="InterPro" id="IPR011701">
    <property type="entry name" value="MFS"/>
</dbReference>
<evidence type="ECO:0000256" key="6">
    <source>
        <dbReference type="ARBA" id="ARBA00023136"/>
    </source>
</evidence>
<dbReference type="Gene3D" id="1.20.1250.20">
    <property type="entry name" value="MFS general substrate transporter like domains"/>
    <property type="match status" value="1"/>
</dbReference>
<organism evidence="9 10">
    <name type="scientific">Cohnella phaseoli</name>
    <dbReference type="NCBI Taxonomy" id="456490"/>
    <lineage>
        <taxon>Bacteria</taxon>
        <taxon>Bacillati</taxon>
        <taxon>Bacillota</taxon>
        <taxon>Bacilli</taxon>
        <taxon>Bacillales</taxon>
        <taxon>Paenibacillaceae</taxon>
        <taxon>Cohnella</taxon>
    </lineage>
</organism>
<dbReference type="SUPFAM" id="SSF103473">
    <property type="entry name" value="MFS general substrate transporter"/>
    <property type="match status" value="1"/>
</dbReference>
<reference evidence="9 10" key="1">
    <citation type="submission" date="2018-07" db="EMBL/GenBank/DDBJ databases">
        <title>Genomic Encyclopedia of Type Strains, Phase III (KMG-III): the genomes of soil and plant-associated and newly described type strains.</title>
        <authorList>
            <person name="Whitman W."/>
        </authorList>
    </citation>
    <scope>NUCLEOTIDE SEQUENCE [LARGE SCALE GENOMIC DNA]</scope>
    <source>
        <strain evidence="9 10">CECT 7287</strain>
    </source>
</reference>
<dbReference type="GO" id="GO:0005886">
    <property type="term" value="C:plasma membrane"/>
    <property type="evidence" value="ECO:0007669"/>
    <property type="project" value="UniProtKB-SubCell"/>
</dbReference>
<name>A0A3D9JUJ9_9BACL</name>
<evidence type="ECO:0000256" key="7">
    <source>
        <dbReference type="SAM" id="Phobius"/>
    </source>
</evidence>
<feature type="transmembrane region" description="Helical" evidence="7">
    <location>
        <begin position="42"/>
        <end position="62"/>
    </location>
</feature>
<dbReference type="GO" id="GO:0022857">
    <property type="term" value="F:transmembrane transporter activity"/>
    <property type="evidence" value="ECO:0007669"/>
    <property type="project" value="InterPro"/>
</dbReference>
<feature type="transmembrane region" description="Helical" evidence="7">
    <location>
        <begin position="250"/>
        <end position="271"/>
    </location>
</feature>
<dbReference type="Proteomes" id="UP000256977">
    <property type="component" value="Unassembled WGS sequence"/>
</dbReference>
<proteinExistence type="predicted"/>
<dbReference type="PANTHER" id="PTHR43124">
    <property type="entry name" value="PURINE EFFLUX PUMP PBUE"/>
    <property type="match status" value="1"/>
</dbReference>
<evidence type="ECO:0000256" key="2">
    <source>
        <dbReference type="ARBA" id="ARBA00022448"/>
    </source>
</evidence>
<evidence type="ECO:0000256" key="3">
    <source>
        <dbReference type="ARBA" id="ARBA00022475"/>
    </source>
</evidence>
<keyword evidence="10" id="KW-1185">Reference proteome</keyword>
<dbReference type="PROSITE" id="PS00216">
    <property type="entry name" value="SUGAR_TRANSPORT_1"/>
    <property type="match status" value="1"/>
</dbReference>
<dbReference type="Pfam" id="PF07690">
    <property type="entry name" value="MFS_1"/>
    <property type="match status" value="1"/>
</dbReference>
<sequence>MESKKKRDLASIATIPLGMTLANSMLIPVIPMMQKVLGINSLQASLIITSYAVIAIFFIPVTGYLSDRIGRKKVILPGLLLVAAAGGLAGWAATFCDHPYRLILWSRLLQGLGAAACFPVVLPLVGDLFRNEDDVSNGLGIVETANTFGKVLSPVLGSALALWAWYIPFWAIPAISLISFILVAAWVKVPKESKQAMPFKPFVDSIKSIYRQKGRWIWAIYAAGGISMFVLFGTLFFLSETLEQKGIDGIGKGGLLAIPLAGLCTASWLVGKWIGQKKQLMKWIGVAGFLVAAACLLGLGLLKKDSTIVIIGFLFAASIGLGAALPCIDALLTEGIDKEQRGTVMSFYSSIRFLGVAAGPPFTAWIISRSPSVFYLTLCASCFAASLVAWFLIKPEQRSR</sequence>
<dbReference type="RefSeq" id="WP_116061201.1">
    <property type="nucleotide sequence ID" value="NZ_QRDZ01000009.1"/>
</dbReference>
<evidence type="ECO:0000256" key="5">
    <source>
        <dbReference type="ARBA" id="ARBA00022989"/>
    </source>
</evidence>
<dbReference type="InterPro" id="IPR036259">
    <property type="entry name" value="MFS_trans_sf"/>
</dbReference>
<dbReference type="PROSITE" id="PS50850">
    <property type="entry name" value="MFS"/>
    <property type="match status" value="1"/>
</dbReference>
<gene>
    <name evidence="9" type="ORF">DFP98_109206</name>
</gene>
<dbReference type="PANTHER" id="PTHR43124:SF3">
    <property type="entry name" value="CHLORAMPHENICOL EFFLUX PUMP RV0191"/>
    <property type="match status" value="1"/>
</dbReference>
<keyword evidence="5 7" id="KW-1133">Transmembrane helix</keyword>
<evidence type="ECO:0000259" key="8">
    <source>
        <dbReference type="PROSITE" id="PS50850"/>
    </source>
</evidence>
<feature type="transmembrane region" description="Helical" evidence="7">
    <location>
        <begin position="344"/>
        <end position="367"/>
    </location>
</feature>
<keyword evidence="4 7" id="KW-0812">Transmembrane</keyword>
<dbReference type="InterPro" id="IPR020846">
    <property type="entry name" value="MFS_dom"/>
</dbReference>
<feature type="transmembrane region" description="Helical" evidence="7">
    <location>
        <begin position="12"/>
        <end position="30"/>
    </location>
</feature>
<dbReference type="OrthoDB" id="2986280at2"/>
<evidence type="ECO:0000313" key="10">
    <source>
        <dbReference type="Proteomes" id="UP000256977"/>
    </source>
</evidence>
<evidence type="ECO:0000256" key="4">
    <source>
        <dbReference type="ARBA" id="ARBA00022692"/>
    </source>
</evidence>
<feature type="transmembrane region" description="Helical" evidence="7">
    <location>
        <begin position="108"/>
        <end position="126"/>
    </location>
</feature>
<accession>A0A3D9JUJ9</accession>
<feature type="domain" description="Major facilitator superfamily (MFS) profile" evidence="8">
    <location>
        <begin position="1"/>
        <end position="397"/>
    </location>
</feature>
<evidence type="ECO:0000256" key="1">
    <source>
        <dbReference type="ARBA" id="ARBA00004651"/>
    </source>
</evidence>
<protein>
    <submittedName>
        <fullName evidence="9">ACDE family multidrug resistance protein</fullName>
    </submittedName>
</protein>
<dbReference type="CDD" id="cd17474">
    <property type="entry name" value="MFS_YfmO_like"/>
    <property type="match status" value="1"/>
</dbReference>